<reference evidence="1 2" key="1">
    <citation type="submission" date="2024-10" db="EMBL/GenBank/DDBJ databases">
        <title>The Natural Products Discovery Center: Release of the First 8490 Sequenced Strains for Exploring Actinobacteria Biosynthetic Diversity.</title>
        <authorList>
            <person name="Kalkreuter E."/>
            <person name="Kautsar S.A."/>
            <person name="Yang D."/>
            <person name="Bader C.D."/>
            <person name="Teijaro C.N."/>
            <person name="Fluegel L."/>
            <person name="Davis C.M."/>
            <person name="Simpson J.R."/>
            <person name="Lauterbach L."/>
            <person name="Steele A.D."/>
            <person name="Gui C."/>
            <person name="Meng S."/>
            <person name="Li G."/>
            <person name="Viehrig K."/>
            <person name="Ye F."/>
            <person name="Su P."/>
            <person name="Kiefer A.F."/>
            <person name="Nichols A."/>
            <person name="Cepeda A.J."/>
            <person name="Yan W."/>
            <person name="Fan B."/>
            <person name="Jiang Y."/>
            <person name="Adhikari A."/>
            <person name="Zheng C.-J."/>
            <person name="Schuster L."/>
            <person name="Cowan T.M."/>
            <person name="Smanski M.J."/>
            <person name="Chevrette M.G."/>
            <person name="De Carvalho L.P.S."/>
            <person name="Shen B."/>
        </authorList>
    </citation>
    <scope>NUCLEOTIDE SEQUENCE [LARGE SCALE GENOMIC DNA]</scope>
    <source>
        <strain evidence="1 2">NPDC017990</strain>
    </source>
</reference>
<proteinExistence type="predicted"/>
<evidence type="ECO:0008006" key="3">
    <source>
        <dbReference type="Google" id="ProtNLM"/>
    </source>
</evidence>
<sequence length="79" mass="8852">MAIGLTPGTLLVTSHHRSGRCCREATDAEERERGWIRLGMWLDADAEIRRFRLGQGRLHVSAELAGVLERIDALGRLLD</sequence>
<comment type="caution">
    <text evidence="1">The sequence shown here is derived from an EMBL/GenBank/DDBJ whole genome shotgun (WGS) entry which is preliminary data.</text>
</comment>
<organism evidence="1 2">
    <name type="scientific">Streptomyces longisporoflavus</name>
    <dbReference type="NCBI Taxonomy" id="28044"/>
    <lineage>
        <taxon>Bacteria</taxon>
        <taxon>Bacillati</taxon>
        <taxon>Actinomycetota</taxon>
        <taxon>Actinomycetes</taxon>
        <taxon>Kitasatosporales</taxon>
        <taxon>Streptomycetaceae</taxon>
        <taxon>Streptomyces</taxon>
    </lineage>
</organism>
<protein>
    <recommendedName>
        <fullName evidence="3">Transposase</fullName>
    </recommendedName>
</protein>
<dbReference type="EMBL" id="JBIRGQ010000001">
    <property type="protein sequence ID" value="MFH8544555.1"/>
    <property type="molecule type" value="Genomic_DNA"/>
</dbReference>
<keyword evidence="2" id="KW-1185">Reference proteome</keyword>
<dbReference type="RefSeq" id="WP_397708420.1">
    <property type="nucleotide sequence ID" value="NZ_JBIRGN010000001.1"/>
</dbReference>
<accession>A0ABW7QHW0</accession>
<dbReference type="Proteomes" id="UP001610818">
    <property type="component" value="Unassembled WGS sequence"/>
</dbReference>
<gene>
    <name evidence="1" type="ORF">ACH4F9_06025</name>
</gene>
<name>A0ABW7QHW0_9ACTN</name>
<evidence type="ECO:0000313" key="2">
    <source>
        <dbReference type="Proteomes" id="UP001610818"/>
    </source>
</evidence>
<evidence type="ECO:0000313" key="1">
    <source>
        <dbReference type="EMBL" id="MFH8544555.1"/>
    </source>
</evidence>